<evidence type="ECO:0000313" key="4">
    <source>
        <dbReference type="Proteomes" id="UP000008635"/>
    </source>
</evidence>
<dbReference type="NCBIfam" id="TIGR00256">
    <property type="entry name" value="D-aminoacyl-tRNA deacylase"/>
    <property type="match status" value="1"/>
</dbReference>
<proteinExistence type="inferred from homology"/>
<protein>
    <recommendedName>
        <fullName evidence="2">D-aminoacyl-tRNA deacylase</fullName>
        <shortName evidence="2">DTD</shortName>
        <ecNumber evidence="2">3.1.1.96</ecNumber>
    </recommendedName>
    <alternativeName>
        <fullName evidence="2">Gly-tRNA(Ala) deacylase</fullName>
        <ecNumber evidence="2">3.1.1.-</ecNumber>
    </alternativeName>
</protein>
<evidence type="ECO:0000256" key="2">
    <source>
        <dbReference type="HAMAP-Rule" id="MF_00518"/>
    </source>
</evidence>
<dbReference type="SUPFAM" id="SSF69500">
    <property type="entry name" value="DTD-like"/>
    <property type="match status" value="1"/>
</dbReference>
<feature type="short sequence motif" description="Gly-cisPro motif, important for rejection of L-amino acids" evidence="2">
    <location>
        <begin position="137"/>
        <end position="138"/>
    </location>
</feature>
<comment type="subcellular location">
    <subcellularLocation>
        <location evidence="2">Cytoplasm</location>
    </subcellularLocation>
</comment>
<dbReference type="GO" id="GO:0019478">
    <property type="term" value="P:D-amino acid catabolic process"/>
    <property type="evidence" value="ECO:0007669"/>
    <property type="project" value="UniProtKB-UniRule"/>
</dbReference>
<keyword evidence="2" id="KW-0963">Cytoplasm</keyword>
<comment type="domain">
    <text evidence="2">A Gly-cisPro motif from one monomer fits into the active site of the other monomer to allow specific chiral rejection of L-amino acids.</text>
</comment>
<name>E8U9Y3_DEIML</name>
<dbReference type="GO" id="GO:0005737">
    <property type="term" value="C:cytoplasm"/>
    <property type="evidence" value="ECO:0007669"/>
    <property type="project" value="UniProtKB-SubCell"/>
</dbReference>
<evidence type="ECO:0000313" key="3">
    <source>
        <dbReference type="EMBL" id="ADV67872.1"/>
    </source>
</evidence>
<dbReference type="FunFam" id="3.50.80.10:FF:000001">
    <property type="entry name" value="D-aminoacyl-tRNA deacylase"/>
    <property type="match status" value="1"/>
</dbReference>
<dbReference type="Pfam" id="PF02580">
    <property type="entry name" value="Tyr_Deacylase"/>
    <property type="match status" value="1"/>
</dbReference>
<dbReference type="InterPro" id="IPR023509">
    <property type="entry name" value="DTD-like_sf"/>
</dbReference>
<dbReference type="EC" id="3.1.1.96" evidence="2"/>
<dbReference type="eggNOG" id="COG1490">
    <property type="taxonomic scope" value="Bacteria"/>
</dbReference>
<keyword evidence="2" id="KW-0694">RNA-binding</keyword>
<comment type="catalytic activity">
    <reaction evidence="2">
        <text>glycyl-tRNA(Ala) + H2O = tRNA(Ala) + glycine + H(+)</text>
        <dbReference type="Rhea" id="RHEA:53744"/>
        <dbReference type="Rhea" id="RHEA-COMP:9657"/>
        <dbReference type="Rhea" id="RHEA-COMP:13640"/>
        <dbReference type="ChEBI" id="CHEBI:15377"/>
        <dbReference type="ChEBI" id="CHEBI:15378"/>
        <dbReference type="ChEBI" id="CHEBI:57305"/>
        <dbReference type="ChEBI" id="CHEBI:78442"/>
        <dbReference type="ChEBI" id="CHEBI:78522"/>
    </reaction>
</comment>
<dbReference type="KEGG" id="dmr:Deima_2234"/>
<dbReference type="Proteomes" id="UP000008635">
    <property type="component" value="Chromosome"/>
</dbReference>
<accession>E8U9Y3</accession>
<dbReference type="PANTHER" id="PTHR10472">
    <property type="entry name" value="D-TYROSYL-TRNA TYR DEACYLASE"/>
    <property type="match status" value="1"/>
</dbReference>
<gene>
    <name evidence="2" type="primary">dtd</name>
    <name evidence="3" type="ordered locus">Deima_2234</name>
</gene>
<dbReference type="EC" id="3.1.1.-" evidence="2"/>
<dbReference type="EMBL" id="CP002454">
    <property type="protein sequence ID" value="ADV67872.1"/>
    <property type="molecule type" value="Genomic_DNA"/>
</dbReference>
<dbReference type="GO" id="GO:0000049">
    <property type="term" value="F:tRNA binding"/>
    <property type="evidence" value="ECO:0007669"/>
    <property type="project" value="UniProtKB-UniRule"/>
</dbReference>
<dbReference type="GO" id="GO:0051500">
    <property type="term" value="F:D-tyrosyl-tRNA(Tyr) deacylase activity"/>
    <property type="evidence" value="ECO:0007669"/>
    <property type="project" value="TreeGrafter"/>
</dbReference>
<dbReference type="Gene3D" id="3.50.80.10">
    <property type="entry name" value="D-tyrosyl-tRNA(Tyr) deacylase"/>
    <property type="match status" value="1"/>
</dbReference>
<keyword evidence="4" id="KW-1185">Reference proteome</keyword>
<dbReference type="AlphaFoldDB" id="E8U9Y3"/>
<dbReference type="HAMAP" id="MF_00518">
    <property type="entry name" value="Deacylase_Dtd"/>
    <property type="match status" value="1"/>
</dbReference>
<keyword evidence="2" id="KW-0378">Hydrolase</keyword>
<reference evidence="4" key="2">
    <citation type="submission" date="2011-01" db="EMBL/GenBank/DDBJ databases">
        <title>The complete genome of Deinococcus maricopensis DSM 21211.</title>
        <authorList>
            <consortium name="US DOE Joint Genome Institute (JGI-PGF)"/>
            <person name="Lucas S."/>
            <person name="Copeland A."/>
            <person name="Lapidus A."/>
            <person name="Goodwin L."/>
            <person name="Pitluck S."/>
            <person name="Kyrpides N."/>
            <person name="Mavromatis K."/>
            <person name="Pagani I."/>
            <person name="Ivanova N."/>
            <person name="Ovchinnikova G."/>
            <person name="Zeytun A."/>
            <person name="Detter J.C."/>
            <person name="Han C."/>
            <person name="Land M."/>
            <person name="Hauser L."/>
            <person name="Markowitz V."/>
            <person name="Cheng J.-F."/>
            <person name="Hugenholtz P."/>
            <person name="Woyke T."/>
            <person name="Wu D."/>
            <person name="Pukall R."/>
            <person name="Gehrich-Schroeter G."/>
            <person name="Brambilla E."/>
            <person name="Klenk H.-P."/>
            <person name="Eisen J.A."/>
        </authorList>
    </citation>
    <scope>NUCLEOTIDE SEQUENCE [LARGE SCALE GENOMIC DNA]</scope>
    <source>
        <strain evidence="4">DSM 21211 / LMG 22137 / NRRL B-23946 / LB-34</strain>
    </source>
</reference>
<sequence precursor="true">MRAVLQRVSGARVTVGERVTGQIDRGFLILLGVAPGDTPAHADTLAAKITKLRVFSDDAGKMNLNVHDAGGAILSVSQFTLYADTRRGNRPSFTGAAAPDHARALYAHFNGALRAHGLTVEEGEFGADMQVSLVNDGPVTLLLDTDAP</sequence>
<dbReference type="OrthoDB" id="9801395at2"/>
<dbReference type="CDD" id="cd00563">
    <property type="entry name" value="Dtyr_deacylase"/>
    <property type="match status" value="1"/>
</dbReference>
<comment type="function">
    <text evidence="2">An aminoacyl-tRNA editing enzyme that deacylates mischarged D-aminoacyl-tRNAs. Also deacylates mischarged glycyl-tRNA(Ala), protecting cells against glycine mischarging by AlaRS. Acts via tRNA-based rather than protein-based catalysis; rejects L-amino acids rather than detecting D-amino acids in the active site. By recycling D-aminoacyl-tRNA to D-amino acids and free tRNA molecules, this enzyme counteracts the toxicity associated with the formation of D-aminoacyl-tRNA entities in vivo and helps enforce protein L-homochirality.</text>
</comment>
<reference evidence="3 4" key="1">
    <citation type="journal article" date="2011" name="Stand. Genomic Sci.">
        <title>Complete genome sequence of Deinococcus maricopensis type strain (LB-34).</title>
        <authorList>
            <person name="Pukall R."/>
            <person name="Zeytun A."/>
            <person name="Lucas S."/>
            <person name="Lapidus A."/>
            <person name="Hammon N."/>
            <person name="Deshpande S."/>
            <person name="Nolan M."/>
            <person name="Cheng J.F."/>
            <person name="Pitluck S."/>
            <person name="Liolios K."/>
            <person name="Pagani I."/>
            <person name="Mikhailova N."/>
            <person name="Ivanova N."/>
            <person name="Mavromatis K."/>
            <person name="Pati A."/>
            <person name="Tapia R."/>
            <person name="Han C."/>
            <person name="Goodwin L."/>
            <person name="Chen A."/>
            <person name="Palaniappan K."/>
            <person name="Land M."/>
            <person name="Hauser L."/>
            <person name="Chang Y.J."/>
            <person name="Jeffries C.D."/>
            <person name="Brambilla E.M."/>
            <person name="Rohde M."/>
            <person name="Goker M."/>
            <person name="Detter J.C."/>
            <person name="Woyke T."/>
            <person name="Bristow J."/>
            <person name="Eisen J.A."/>
            <person name="Markowitz V."/>
            <person name="Hugenholtz P."/>
            <person name="Kyrpides N.C."/>
            <person name="Klenk H.P."/>
        </authorList>
    </citation>
    <scope>NUCLEOTIDE SEQUENCE [LARGE SCALE GENOMIC DNA]</scope>
    <source>
        <strain evidence="4">DSM 21211 / LMG 22137 / NRRL B-23946 / LB-34</strain>
    </source>
</reference>
<dbReference type="HOGENOM" id="CLU_076901_1_0_0"/>
<comment type="similarity">
    <text evidence="1 2">Belongs to the DTD family.</text>
</comment>
<dbReference type="PANTHER" id="PTHR10472:SF5">
    <property type="entry name" value="D-AMINOACYL-TRNA DEACYLASE 1"/>
    <property type="match status" value="1"/>
</dbReference>
<organism evidence="3 4">
    <name type="scientific">Deinococcus maricopensis (strain DSM 21211 / LMG 22137 / NRRL B-23946 / LB-34)</name>
    <dbReference type="NCBI Taxonomy" id="709986"/>
    <lineage>
        <taxon>Bacteria</taxon>
        <taxon>Thermotogati</taxon>
        <taxon>Deinococcota</taxon>
        <taxon>Deinococci</taxon>
        <taxon>Deinococcales</taxon>
        <taxon>Deinococcaceae</taxon>
        <taxon>Deinococcus</taxon>
    </lineage>
</organism>
<evidence type="ECO:0000256" key="1">
    <source>
        <dbReference type="ARBA" id="ARBA00009673"/>
    </source>
</evidence>
<comment type="catalytic activity">
    <reaction evidence="2">
        <text>a D-aminoacyl-tRNA + H2O = a tRNA + a D-alpha-amino acid + H(+)</text>
        <dbReference type="Rhea" id="RHEA:13953"/>
        <dbReference type="Rhea" id="RHEA-COMP:10123"/>
        <dbReference type="Rhea" id="RHEA-COMP:10124"/>
        <dbReference type="ChEBI" id="CHEBI:15377"/>
        <dbReference type="ChEBI" id="CHEBI:15378"/>
        <dbReference type="ChEBI" id="CHEBI:59871"/>
        <dbReference type="ChEBI" id="CHEBI:78442"/>
        <dbReference type="ChEBI" id="CHEBI:79333"/>
        <dbReference type="EC" id="3.1.1.96"/>
    </reaction>
</comment>
<keyword evidence="2" id="KW-0820">tRNA-binding</keyword>
<dbReference type="InterPro" id="IPR003732">
    <property type="entry name" value="Daa-tRNA_deacyls_DTD"/>
</dbReference>
<comment type="subunit">
    <text evidence="2">Homodimer.</text>
</comment>
<dbReference type="GO" id="GO:0106026">
    <property type="term" value="F:Gly-tRNA(Ala) deacylase activity"/>
    <property type="evidence" value="ECO:0007669"/>
    <property type="project" value="UniProtKB-UniRule"/>
</dbReference>
<dbReference type="STRING" id="709986.Deima_2234"/>
<dbReference type="GO" id="GO:0043908">
    <property type="term" value="F:Ser(Gly)-tRNA(Ala) hydrolase activity"/>
    <property type="evidence" value="ECO:0007669"/>
    <property type="project" value="UniProtKB-UniRule"/>
</dbReference>
<dbReference type="RefSeq" id="WP_013557377.1">
    <property type="nucleotide sequence ID" value="NC_014958.1"/>
</dbReference>